<proteinExistence type="predicted"/>
<dbReference type="InterPro" id="IPR003099">
    <property type="entry name" value="Prephen_DH"/>
</dbReference>
<dbReference type="Gene3D" id="1.10.3660.10">
    <property type="entry name" value="6-phosphogluconate dehydrogenase C-terminal like domain"/>
    <property type="match status" value="1"/>
</dbReference>
<dbReference type="Pfam" id="PF02153">
    <property type="entry name" value="PDH_N"/>
    <property type="match status" value="1"/>
</dbReference>
<dbReference type="InterPro" id="IPR050812">
    <property type="entry name" value="Preph/Arog_dehydrog"/>
</dbReference>
<protein>
    <recommendedName>
        <fullName evidence="2">Prephenate/arogenate dehydrogenase domain-containing protein</fullName>
    </recommendedName>
</protein>
<evidence type="ECO:0000259" key="2">
    <source>
        <dbReference type="PROSITE" id="PS51176"/>
    </source>
</evidence>
<dbReference type="GO" id="GO:0070403">
    <property type="term" value="F:NAD+ binding"/>
    <property type="evidence" value="ECO:0007669"/>
    <property type="project" value="InterPro"/>
</dbReference>
<sequence length="280" mass="33150">MKNLKIVIIWWTSKFWQFWQRYFEGKWHEVIVSSKNTPIKPEEAVKLWDIIIFSVSIRATISAIRELIPLIPPNRLIMDFTWIKIEATDELRKYALWEVVATHPMFGPWVKSLKGQNIAFDPVLKWEKWEYISNLWKDDEANLIELESSKHDEFVAIVQSSVHFINLLIGHILKKRDIHPDKLMAISTPNSRMQLLILSRFLNQEAKLYADMQMCNTVYKNEIIPEIKEYSEYLTKIITDKEEAKFEEEFNSVKDFIGVEFLDNALKITSKIDEELKRSV</sequence>
<gene>
    <name evidence="3" type="ORF">ACD_3C00154G0001</name>
</gene>
<dbReference type="AlphaFoldDB" id="K2FXP7"/>
<dbReference type="PANTHER" id="PTHR21363:SF0">
    <property type="entry name" value="PREPHENATE DEHYDROGENASE [NADP(+)]"/>
    <property type="match status" value="1"/>
</dbReference>
<dbReference type="EMBL" id="AMFJ01000428">
    <property type="protein sequence ID" value="EKE27758.1"/>
    <property type="molecule type" value="Genomic_DNA"/>
</dbReference>
<dbReference type="SUPFAM" id="SSF48179">
    <property type="entry name" value="6-phosphogluconate dehydrogenase C-terminal domain-like"/>
    <property type="match status" value="1"/>
</dbReference>
<name>K2FXP7_9BACT</name>
<dbReference type="PROSITE" id="PS51176">
    <property type="entry name" value="PDH_ADH"/>
    <property type="match status" value="1"/>
</dbReference>
<comment type="caution">
    <text evidence="3">The sequence shown here is derived from an EMBL/GenBank/DDBJ whole genome shotgun (WGS) entry which is preliminary data.</text>
</comment>
<dbReference type="GO" id="GO:0004665">
    <property type="term" value="F:prephenate dehydrogenase (NADP+) activity"/>
    <property type="evidence" value="ECO:0007669"/>
    <property type="project" value="InterPro"/>
</dbReference>
<dbReference type="InterPro" id="IPR046825">
    <property type="entry name" value="PDH_C"/>
</dbReference>
<accession>K2FXP7</accession>
<evidence type="ECO:0000256" key="1">
    <source>
        <dbReference type="ARBA" id="ARBA00023002"/>
    </source>
</evidence>
<dbReference type="InterPro" id="IPR046826">
    <property type="entry name" value="PDH_N"/>
</dbReference>
<feature type="domain" description="Prephenate/arogenate dehydrogenase" evidence="2">
    <location>
        <begin position="4"/>
        <end position="268"/>
    </location>
</feature>
<dbReference type="GO" id="GO:0008977">
    <property type="term" value="F:prephenate dehydrogenase (NAD+) activity"/>
    <property type="evidence" value="ECO:0007669"/>
    <property type="project" value="InterPro"/>
</dbReference>
<dbReference type="GO" id="GO:0006571">
    <property type="term" value="P:tyrosine biosynthetic process"/>
    <property type="evidence" value="ECO:0007669"/>
    <property type="project" value="InterPro"/>
</dbReference>
<keyword evidence="1" id="KW-0560">Oxidoreductase</keyword>
<evidence type="ECO:0000313" key="3">
    <source>
        <dbReference type="EMBL" id="EKE27758.1"/>
    </source>
</evidence>
<dbReference type="InterPro" id="IPR036291">
    <property type="entry name" value="NAD(P)-bd_dom_sf"/>
</dbReference>
<dbReference type="SUPFAM" id="SSF51735">
    <property type="entry name" value="NAD(P)-binding Rossmann-fold domains"/>
    <property type="match status" value="1"/>
</dbReference>
<reference evidence="3" key="1">
    <citation type="journal article" date="2012" name="Science">
        <title>Fermentation, hydrogen, and sulfur metabolism in multiple uncultivated bacterial phyla.</title>
        <authorList>
            <person name="Wrighton K.C."/>
            <person name="Thomas B.C."/>
            <person name="Sharon I."/>
            <person name="Miller C.S."/>
            <person name="Castelle C.J."/>
            <person name="VerBerkmoes N.C."/>
            <person name="Wilkins M.J."/>
            <person name="Hettich R.L."/>
            <person name="Lipton M.S."/>
            <person name="Williams K.H."/>
            <person name="Long P.E."/>
            <person name="Banfield J.F."/>
        </authorList>
    </citation>
    <scope>NUCLEOTIDE SEQUENCE [LARGE SCALE GENOMIC DNA]</scope>
</reference>
<organism evidence="3">
    <name type="scientific">uncultured bacterium</name>
    <name type="common">gcode 4</name>
    <dbReference type="NCBI Taxonomy" id="1234023"/>
    <lineage>
        <taxon>Bacteria</taxon>
        <taxon>environmental samples</taxon>
    </lineage>
</organism>
<dbReference type="InterPro" id="IPR008927">
    <property type="entry name" value="6-PGluconate_DH-like_C_sf"/>
</dbReference>
<dbReference type="PANTHER" id="PTHR21363">
    <property type="entry name" value="PREPHENATE DEHYDROGENASE"/>
    <property type="match status" value="1"/>
</dbReference>
<dbReference type="Pfam" id="PF20463">
    <property type="entry name" value="PDH_C"/>
    <property type="match status" value="1"/>
</dbReference>
<dbReference type="Gene3D" id="3.40.50.720">
    <property type="entry name" value="NAD(P)-binding Rossmann-like Domain"/>
    <property type="match status" value="1"/>
</dbReference>